<dbReference type="AlphaFoldDB" id="A0A1W1D3B4"/>
<accession>A0A1W1D3B4</accession>
<name>A0A1W1D3B4_9ZZZZ</name>
<dbReference type="EMBL" id="FPHP01000009">
    <property type="protein sequence ID" value="SFV74896.1"/>
    <property type="molecule type" value="Genomic_DNA"/>
</dbReference>
<proteinExistence type="predicted"/>
<reference evidence="1" key="1">
    <citation type="submission" date="2016-10" db="EMBL/GenBank/DDBJ databases">
        <authorList>
            <person name="de Groot N.N."/>
        </authorList>
    </citation>
    <scope>NUCLEOTIDE SEQUENCE</scope>
</reference>
<gene>
    <name evidence="1" type="ORF">MNB_SM-3-1501</name>
</gene>
<protein>
    <submittedName>
        <fullName evidence="1">Uncharacterized protein</fullName>
    </submittedName>
</protein>
<evidence type="ECO:0000313" key="1">
    <source>
        <dbReference type="EMBL" id="SFV74896.1"/>
    </source>
</evidence>
<organism evidence="1">
    <name type="scientific">hydrothermal vent metagenome</name>
    <dbReference type="NCBI Taxonomy" id="652676"/>
    <lineage>
        <taxon>unclassified sequences</taxon>
        <taxon>metagenomes</taxon>
        <taxon>ecological metagenomes</taxon>
    </lineage>
</organism>
<sequence length="90" mass="10781">MQQITPKELGIRNKISIYKATDTNGYFWAIFALNQKTRVLQKDVEKYDTIFAKLVDFCDHNFKYKVIFIEAPLCSKAKEKFKQHQWRVYV</sequence>